<evidence type="ECO:0000313" key="6">
    <source>
        <dbReference type="EMBL" id="OCF46736.1"/>
    </source>
</evidence>
<dbReference type="CDD" id="cd00463">
    <property type="entry name" value="Ribosomal_L31e"/>
    <property type="match status" value="1"/>
</dbReference>
<feature type="compositionally biased region" description="Polar residues" evidence="5">
    <location>
        <begin position="28"/>
        <end position="51"/>
    </location>
</feature>
<proteinExistence type="inferred from homology"/>
<dbReference type="InterPro" id="IPR000054">
    <property type="entry name" value="Ribosomal_eL31"/>
</dbReference>
<dbReference type="OrthoDB" id="2565013at2759"/>
<dbReference type="SMART" id="SM01380">
    <property type="entry name" value="Ribosomal_L31e"/>
    <property type="match status" value="1"/>
</dbReference>
<dbReference type="PANTHER" id="PTHR10956">
    <property type="entry name" value="60S RIBOSOMAL PROTEIN L31"/>
    <property type="match status" value="1"/>
</dbReference>
<feature type="region of interest" description="Disordered" evidence="5">
    <location>
        <begin position="300"/>
        <end position="346"/>
    </location>
</feature>
<feature type="coiled-coil region" evidence="4">
    <location>
        <begin position="662"/>
        <end position="689"/>
    </location>
</feature>
<dbReference type="InterPro" id="IPR020052">
    <property type="entry name" value="Ribosomal_eL31_CS"/>
</dbReference>
<dbReference type="PROSITE" id="PS01144">
    <property type="entry name" value="RIBOSOMAL_L31E"/>
    <property type="match status" value="1"/>
</dbReference>
<feature type="compositionally biased region" description="Basic and acidic residues" evidence="5">
    <location>
        <begin position="8"/>
        <end position="20"/>
    </location>
</feature>
<keyword evidence="3" id="KW-0687">Ribonucleoprotein</keyword>
<evidence type="ECO:0000256" key="3">
    <source>
        <dbReference type="ARBA" id="ARBA00023274"/>
    </source>
</evidence>
<reference evidence="6" key="1">
    <citation type="submission" date="2013-07" db="EMBL/GenBank/DDBJ databases">
        <title>The Genome Sequence of Cryptococcus pinus CBS10737.</title>
        <authorList>
            <consortium name="The Broad Institute Genome Sequencing Platform"/>
            <person name="Cuomo C."/>
            <person name="Litvintseva A."/>
            <person name="Chen Y."/>
            <person name="Heitman J."/>
            <person name="Sun S."/>
            <person name="Springer D."/>
            <person name="Dromer F."/>
            <person name="Young S.K."/>
            <person name="Zeng Q."/>
            <person name="Gargeya S."/>
            <person name="Fitzgerald M."/>
            <person name="Abouelleil A."/>
            <person name="Alvarado L."/>
            <person name="Berlin A.M."/>
            <person name="Chapman S.B."/>
            <person name="Dewar J."/>
            <person name="Goldberg J."/>
            <person name="Griggs A."/>
            <person name="Gujja S."/>
            <person name="Hansen M."/>
            <person name="Howarth C."/>
            <person name="Imamovic A."/>
            <person name="Larimer J."/>
            <person name="McCowan C."/>
            <person name="Murphy C."/>
            <person name="Pearson M."/>
            <person name="Priest M."/>
            <person name="Roberts A."/>
            <person name="Saif S."/>
            <person name="Shea T."/>
            <person name="Sykes S."/>
            <person name="Wortman J."/>
            <person name="Nusbaum C."/>
            <person name="Birren B."/>
        </authorList>
    </citation>
    <scope>NUCLEOTIDE SEQUENCE [LARGE SCALE GENOMIC DNA]</scope>
    <source>
        <strain evidence="6">CBS 10737</strain>
    </source>
</reference>
<accession>A0A1B9HTY9</accession>
<feature type="compositionally biased region" description="Polar residues" evidence="5">
    <location>
        <begin position="136"/>
        <end position="150"/>
    </location>
</feature>
<feature type="coiled-coil region" evidence="4">
    <location>
        <begin position="352"/>
        <end position="379"/>
    </location>
</feature>
<evidence type="ECO:0000256" key="4">
    <source>
        <dbReference type="SAM" id="Coils"/>
    </source>
</evidence>
<dbReference type="AlphaFoldDB" id="A0A1B9HTY9"/>
<protein>
    <submittedName>
        <fullName evidence="6">50S small subunit ribosomal protein L31e</fullName>
    </submittedName>
</protein>
<dbReference type="GO" id="GO:0003735">
    <property type="term" value="F:structural constituent of ribosome"/>
    <property type="evidence" value="ECO:0007669"/>
    <property type="project" value="InterPro"/>
</dbReference>
<feature type="coiled-coil region" evidence="4">
    <location>
        <begin position="506"/>
        <end position="533"/>
    </location>
</feature>
<keyword evidence="4" id="KW-0175">Coiled coil</keyword>
<reference evidence="6" key="2">
    <citation type="submission" date="2016-07" db="EMBL/GenBank/DDBJ databases">
        <title>Evolution of pathogenesis and genome organization in the Tremellales.</title>
        <authorList>
            <person name="Cuomo C."/>
            <person name="Litvintseva A."/>
            <person name="Heitman J."/>
            <person name="Chen Y."/>
            <person name="Sun S."/>
            <person name="Springer D."/>
            <person name="Dromer F."/>
            <person name="Young S."/>
            <person name="Zeng Q."/>
            <person name="Chapman S."/>
            <person name="Gujja S."/>
            <person name="Saif S."/>
            <person name="Birren B."/>
        </authorList>
    </citation>
    <scope>NUCLEOTIDE SEQUENCE</scope>
    <source>
        <strain evidence="6">CBS 10737</strain>
    </source>
</reference>
<dbReference type="GO" id="GO:0022625">
    <property type="term" value="C:cytosolic large ribosomal subunit"/>
    <property type="evidence" value="ECO:0007669"/>
    <property type="project" value="TreeGrafter"/>
</dbReference>
<feature type="compositionally biased region" description="Polar residues" evidence="5">
    <location>
        <begin position="490"/>
        <end position="501"/>
    </location>
</feature>
<sequence>MAPPPTSPRDDRDRDWDRSRSTYYDSRQPPSNSGWSSSRPEYNPSNMSTINPRDLYGGSSSSSSHMPYSPNPHAGNPRRSRSPESRNRQTSVGGSRATYNNFFPDTEPGQIVSPNPGYSTTVPSYPPTQPRDPRAPQTSTYPNRPASISSYRPPDRPRVGSGDRPLEGGRSPLAGPSTAGSRDTLASSNGNVMAALENFSKTMHSALITTSQHALTVKHFARLQESPQVNRQTPTFEEAERRVGKAQKLVDEQMLILNASFIELMRRTIGITNNNNSSEAISALELDGLKERMRKIEDLAPSLRNSDGRLPEPTSTIPPPPPAPPPPLPAEGENSEQPTDAERKKQKIGAILDRIIERVEKVESMKAEFENRIDDVETTLMTQDNADIDREIRIEQKRKYEDWDDLENRRDPSGSLRGVKRKERDIIDATSDSRQDVDITDNDGHIVNKLRKEVARLSGRVRSLQDASSTTMSDSANGGAGVQEVRMQERQSPNTVQEGSSGEIQIQIINAQLKDVRMEVSKLSEQINNTQTLSNDHTSTLTLSTNGLAGQSELNNLRFSMNAISKTIDRLSGDVNTLMNDKNSRIGVFEQISSGVQTLAEKIQQCKVDYTNLVETQRASTATITSLTENFRTIQNGISAIYVQINEIKQNGANGSFNSTVNQSKDQEIQDLKNSLSSLQNELKEMKDGREAWTKGVMAACLEVIREENEKRKEDYAKIAKQEISKTIKDYMTKRTSTTPSISQAGRSNSEPNDNMNLSSTTSARNQANDTILAQQSSYPQIPIYQTRTPRSALHDVVTREYTIHLHKRVHDLSFKKKAPKAIKSIVDFAQKSMGVNDVRISPGLNQAVWARGIRSPPRRIRVRLERKRNDDEGAKEKLYVLASVVEGVTSFKGLQTVVVEGDE</sequence>
<evidence type="ECO:0000256" key="5">
    <source>
        <dbReference type="SAM" id="MobiDB-lite"/>
    </source>
</evidence>
<feature type="region of interest" description="Disordered" evidence="5">
    <location>
        <begin position="461"/>
        <end position="501"/>
    </location>
</feature>
<dbReference type="EMBL" id="KI894015">
    <property type="protein sequence ID" value="OCF46736.1"/>
    <property type="molecule type" value="Genomic_DNA"/>
</dbReference>
<dbReference type="Gene3D" id="3.10.440.10">
    <property type="match status" value="1"/>
</dbReference>
<name>A0A1B9HTY9_9TREE</name>
<keyword evidence="2 6" id="KW-0689">Ribosomal protein</keyword>
<dbReference type="SUPFAM" id="SSF54575">
    <property type="entry name" value="Ribosomal protein L31e"/>
    <property type="match status" value="1"/>
</dbReference>
<gene>
    <name evidence="6" type="ORF">I206_07123</name>
</gene>
<feature type="compositionally biased region" description="Polar residues" evidence="5">
    <location>
        <begin position="734"/>
        <end position="764"/>
    </location>
</feature>
<dbReference type="InterPro" id="IPR023621">
    <property type="entry name" value="Ribosomal_eL31_dom_sf"/>
</dbReference>
<feature type="compositionally biased region" description="Polar residues" evidence="5">
    <location>
        <begin position="89"/>
        <end position="103"/>
    </location>
</feature>
<feature type="compositionally biased region" description="Polar residues" evidence="5">
    <location>
        <begin position="465"/>
        <end position="476"/>
    </location>
</feature>
<organism evidence="6">
    <name type="scientific">Kwoniella pini CBS 10737</name>
    <dbReference type="NCBI Taxonomy" id="1296096"/>
    <lineage>
        <taxon>Eukaryota</taxon>
        <taxon>Fungi</taxon>
        <taxon>Dikarya</taxon>
        <taxon>Basidiomycota</taxon>
        <taxon>Agaricomycotina</taxon>
        <taxon>Tremellomycetes</taxon>
        <taxon>Tremellales</taxon>
        <taxon>Cryptococcaceae</taxon>
        <taxon>Kwoniella</taxon>
    </lineage>
</organism>
<dbReference type="PANTHER" id="PTHR10956:SF0">
    <property type="entry name" value="60S RIBOSOMAL PROTEIN L31"/>
    <property type="match status" value="1"/>
</dbReference>
<evidence type="ECO:0000256" key="1">
    <source>
        <dbReference type="ARBA" id="ARBA00010808"/>
    </source>
</evidence>
<evidence type="ECO:0000256" key="2">
    <source>
        <dbReference type="ARBA" id="ARBA00022980"/>
    </source>
</evidence>
<dbReference type="FunFam" id="3.10.440.10:FF:000001">
    <property type="entry name" value="60S ribosomal protein L31"/>
    <property type="match status" value="1"/>
</dbReference>
<dbReference type="STRING" id="1296096.A0A1B9HTY9"/>
<feature type="compositionally biased region" description="Pro residues" evidence="5">
    <location>
        <begin position="316"/>
        <end position="329"/>
    </location>
</feature>
<comment type="similarity">
    <text evidence="1">Belongs to the eukaryotic ribosomal protein eL31 family.</text>
</comment>
<dbReference type="Pfam" id="PF01198">
    <property type="entry name" value="Ribosomal_L31e"/>
    <property type="match status" value="1"/>
</dbReference>
<feature type="compositionally biased region" description="Polar residues" evidence="5">
    <location>
        <begin position="112"/>
        <end position="123"/>
    </location>
</feature>
<dbReference type="GO" id="GO:0002181">
    <property type="term" value="P:cytoplasmic translation"/>
    <property type="evidence" value="ECO:0007669"/>
    <property type="project" value="TreeGrafter"/>
</dbReference>
<feature type="region of interest" description="Disordered" evidence="5">
    <location>
        <begin position="732"/>
        <end position="764"/>
    </location>
</feature>
<feature type="region of interest" description="Disordered" evidence="5">
    <location>
        <begin position="1"/>
        <end position="186"/>
    </location>
</feature>